<evidence type="ECO:0000256" key="7">
    <source>
        <dbReference type="ARBA" id="ARBA00022837"/>
    </source>
</evidence>
<accession>A0A9Q9ZQ57</accession>
<protein>
    <recommendedName>
        <fullName evidence="15">Protein-glutamine gamma-glutamyltransferase K</fullName>
        <ecNumber evidence="13">2.3.2.13</ecNumber>
    </recommendedName>
    <alternativeName>
        <fullName evidence="18">Epidermal TGase</fullName>
    </alternativeName>
    <alternativeName>
        <fullName evidence="17">Transglutaminase K</fullName>
    </alternativeName>
    <alternativeName>
        <fullName evidence="16">Transglutaminase-1</fullName>
    </alternativeName>
</protein>
<dbReference type="SMR" id="A0A9Q9ZQ57"/>
<dbReference type="EC" id="2.3.2.13" evidence="13"/>
<comment type="similarity">
    <text evidence="3">Belongs to the transglutaminase superfamily. Transglutaminase family.</text>
</comment>
<evidence type="ECO:0000256" key="4">
    <source>
        <dbReference type="ARBA" id="ARBA00022553"/>
    </source>
</evidence>
<evidence type="ECO:0000256" key="11">
    <source>
        <dbReference type="ARBA" id="ARBA00023288"/>
    </source>
</evidence>
<keyword evidence="6" id="KW-0479">Metal-binding</keyword>
<name>A0A9Q9ZQ57_CYPCA</name>
<dbReference type="InterPro" id="IPR023608">
    <property type="entry name" value="Transglutaminase_animal"/>
</dbReference>
<keyword evidence="8" id="KW-0472">Membrane</keyword>
<evidence type="ECO:0000256" key="20">
    <source>
        <dbReference type="ARBA" id="ARBA00051843"/>
    </source>
</evidence>
<dbReference type="Proteomes" id="UP001155660">
    <property type="component" value="Chromosome A23"/>
</dbReference>
<evidence type="ECO:0000256" key="2">
    <source>
        <dbReference type="ARBA" id="ARBA00004635"/>
    </source>
</evidence>
<evidence type="ECO:0000256" key="3">
    <source>
        <dbReference type="ARBA" id="ARBA00005968"/>
    </source>
</evidence>
<keyword evidence="12" id="KW-0012">Acyltransferase</keyword>
<evidence type="ECO:0000256" key="13">
    <source>
        <dbReference type="ARBA" id="ARBA00024222"/>
    </source>
</evidence>
<dbReference type="AlphaFoldDB" id="A0A9Q9ZQ57"/>
<keyword evidence="11" id="KW-0449">Lipoprotein</keyword>
<dbReference type="PANTHER" id="PTHR11590">
    <property type="entry name" value="PROTEIN-GLUTAMINE GAMMA-GLUTAMYLTRANSFERASE"/>
    <property type="match status" value="1"/>
</dbReference>
<dbReference type="RefSeq" id="XP_042569590.1">
    <property type="nucleotide sequence ID" value="XM_042713656.1"/>
</dbReference>
<feature type="domain" description="Transglutaminase-like" evidence="21">
    <location>
        <begin position="404"/>
        <end position="497"/>
    </location>
</feature>
<dbReference type="InterPro" id="IPR001102">
    <property type="entry name" value="Transglutaminase_N"/>
</dbReference>
<evidence type="ECO:0000256" key="14">
    <source>
        <dbReference type="ARBA" id="ARBA00038573"/>
    </source>
</evidence>
<dbReference type="GO" id="GO:0031424">
    <property type="term" value="P:keratinization"/>
    <property type="evidence" value="ECO:0007669"/>
    <property type="project" value="UniProtKB-KW"/>
</dbReference>
<dbReference type="PIRSF" id="PIRSF000459">
    <property type="entry name" value="TGM_EBP42"/>
    <property type="match status" value="1"/>
</dbReference>
<dbReference type="GO" id="GO:0046872">
    <property type="term" value="F:metal ion binding"/>
    <property type="evidence" value="ECO:0007669"/>
    <property type="project" value="UniProtKB-KW"/>
</dbReference>
<keyword evidence="5" id="KW-0808">Transferase</keyword>
<dbReference type="PANTHER" id="PTHR11590:SF49">
    <property type="entry name" value="PROTEIN-GLUTAMINE GAMMA-GLUTAMYLTRANSFERASE K"/>
    <property type="match status" value="1"/>
</dbReference>
<dbReference type="Pfam" id="PF00868">
    <property type="entry name" value="Transglut_N"/>
    <property type="match status" value="1"/>
</dbReference>
<evidence type="ECO:0000256" key="17">
    <source>
        <dbReference type="ARBA" id="ARBA00041726"/>
    </source>
</evidence>
<gene>
    <name evidence="22" type="primary">LOC109052280</name>
</gene>
<keyword evidence="4" id="KW-0597">Phosphoprotein</keyword>
<evidence type="ECO:0000256" key="12">
    <source>
        <dbReference type="ARBA" id="ARBA00023315"/>
    </source>
</evidence>
<dbReference type="OrthoDB" id="8657057at2759"/>
<dbReference type="FunFam" id="3.90.260.10:FF:000001">
    <property type="entry name" value="Protein-glutamine gamma-glutamyltransferase 2"/>
    <property type="match status" value="1"/>
</dbReference>
<evidence type="ECO:0000259" key="21">
    <source>
        <dbReference type="SMART" id="SM00460"/>
    </source>
</evidence>
<dbReference type="KEGG" id="ccar:109052280"/>
<keyword evidence="10" id="KW-0417">Keratinization</keyword>
<evidence type="ECO:0000256" key="6">
    <source>
        <dbReference type="ARBA" id="ARBA00022723"/>
    </source>
</evidence>
<evidence type="ECO:0000256" key="1">
    <source>
        <dbReference type="ARBA" id="ARBA00001913"/>
    </source>
</evidence>
<dbReference type="FunFam" id="2.60.40.10:FF:001143">
    <property type="entry name" value="Protein-glutamine gamma-glutamyltransferase K"/>
    <property type="match status" value="1"/>
</dbReference>
<dbReference type="GO" id="GO:0016020">
    <property type="term" value="C:membrane"/>
    <property type="evidence" value="ECO:0007669"/>
    <property type="project" value="UniProtKB-SubCell"/>
</dbReference>
<comment type="cofactor">
    <cofactor evidence="1">
        <name>Ca(2+)</name>
        <dbReference type="ChEBI" id="CHEBI:29108"/>
    </cofactor>
</comment>
<dbReference type="GO" id="GO:0003810">
    <property type="term" value="F:protein-glutamine gamma-glutamyltransferase activity"/>
    <property type="evidence" value="ECO:0007669"/>
    <property type="project" value="UniProtKB-EC"/>
</dbReference>
<dbReference type="InterPro" id="IPR002931">
    <property type="entry name" value="Transglutaminase-like"/>
</dbReference>
<keyword evidence="7" id="KW-0106">Calcium</keyword>
<comment type="subunit">
    <text evidence="14">Interacts with PLAAT4.</text>
</comment>
<evidence type="ECO:0000256" key="8">
    <source>
        <dbReference type="ARBA" id="ARBA00023136"/>
    </source>
</evidence>
<dbReference type="Pfam" id="PF01841">
    <property type="entry name" value="Transglut_core"/>
    <property type="match status" value="1"/>
</dbReference>
<evidence type="ECO:0000256" key="19">
    <source>
        <dbReference type="ARBA" id="ARBA00045815"/>
    </source>
</evidence>
<evidence type="ECO:0000313" key="22">
    <source>
        <dbReference type="RefSeq" id="XP_042569590.1"/>
    </source>
</evidence>
<dbReference type="InterPro" id="IPR050779">
    <property type="entry name" value="Transglutaminase"/>
</dbReference>
<dbReference type="FunFam" id="2.60.40.10:FF:000171">
    <property type="entry name" value="protein-glutamine gamma-glutamyltransferase 6"/>
    <property type="match status" value="1"/>
</dbReference>
<reference evidence="22" key="1">
    <citation type="submission" date="2025-08" db="UniProtKB">
        <authorList>
            <consortium name="RefSeq"/>
        </authorList>
    </citation>
    <scope>IDENTIFICATION</scope>
    <source>
        <tissue evidence="22">Muscle</tissue>
    </source>
</reference>
<keyword evidence="9" id="KW-0564">Palmitate</keyword>
<dbReference type="FunFam" id="2.60.40.10:FF:000090">
    <property type="entry name" value="Protein-glutamine gamma-glutamyltransferase 2"/>
    <property type="match status" value="1"/>
</dbReference>
<comment type="subcellular location">
    <subcellularLocation>
        <location evidence="2">Membrane</location>
        <topology evidence="2">Lipid-anchor</topology>
    </subcellularLocation>
</comment>
<dbReference type="InterPro" id="IPR008958">
    <property type="entry name" value="Transglutaminase_C"/>
</dbReference>
<evidence type="ECO:0000256" key="18">
    <source>
        <dbReference type="ARBA" id="ARBA00043229"/>
    </source>
</evidence>
<sequence length="826" mass="93086">MPFVYNPYKNLCTVGRFPAIRLQEDGYRKAACYTPVHTNPCIDSCTIPYPYPYVNPCTTPYNTSCATPYTTPYATQYATPYATPCATQYATPYAYPCATSYANPCSFVTQCHDYEKREVLVKKYADDCTSKQVCGVENAVLRVSKVDLLKCRTGQNRREHHTHFFLDDHLIVRRGQRFNMWVDLCRPFNPSCDKLHLELKLGHIPSIRDGTYVIVPIVEEFKKDCWGAKIIERSQNPNPTVCALCSDCLRVGRYQLSVVTHCQGGRFTLPYAPENDIYMLFNPWCKDDCVYLSDEAERAEYVLNDMGRIYYGTKQQIGCKTWNFGQFEKGILSACMFVLEKSCTPCSGWGSPVNISRVVSDMVIASKNCGVLVGNWSHYYGDGIAPTSWCSSSAILKQYYKCGGIPVRYGQSLAFAGVTNTLLRCLGIPARPVSNFCSAHDTDVCLTTDVYLDEEFQLIDHMNRDSIWNYHVWNEAWMTRSDLPSGFGGWQVIDSTPQLTGQGFFRCGPTSVAAIRSGQVFLKHDVPFLFAEVNNDKVYWQRRCDGTFGVVHIEKDVVGHCISTKAIGSDQRVDITHLYKHPFGSSEKTTALEMALRHGLRRCTYPLPCAEDVVCEVSLKEDGLCVGKDAVVYINLKNKCSSPRSVTLYRQAAATYYTGVRKTFLKRDQTCIELKASECKPLEWTLSYDEYKEHLVDHTSMMLNLFGHVAQTKQVLATQYNFRLRTPDLVIAPVSDAVLGQELPVKITFQNPLPCVLKNTVFRFVGLGMKHARVVNYGDIAGHSTVCLTEKFIPNCHGPQKLLASFDCPQLTQVHGFSNIAVKQHC</sequence>
<proteinExistence type="inferred from homology"/>
<evidence type="ECO:0000256" key="16">
    <source>
        <dbReference type="ARBA" id="ARBA00041651"/>
    </source>
</evidence>
<dbReference type="SMART" id="SM00460">
    <property type="entry name" value="TGc"/>
    <property type="match status" value="1"/>
</dbReference>
<evidence type="ECO:0000256" key="5">
    <source>
        <dbReference type="ARBA" id="ARBA00022679"/>
    </source>
</evidence>
<comment type="catalytic activity">
    <reaction evidence="20">
        <text>L-glutaminyl-[protein] + L-lysyl-[protein] = [protein]-L-lysyl-N(6)-5-L-glutamyl-[protein] + NH4(+)</text>
        <dbReference type="Rhea" id="RHEA:54816"/>
        <dbReference type="Rhea" id="RHEA-COMP:9752"/>
        <dbReference type="Rhea" id="RHEA-COMP:10207"/>
        <dbReference type="Rhea" id="RHEA-COMP:14005"/>
        <dbReference type="ChEBI" id="CHEBI:28938"/>
        <dbReference type="ChEBI" id="CHEBI:29969"/>
        <dbReference type="ChEBI" id="CHEBI:30011"/>
        <dbReference type="ChEBI" id="CHEBI:138370"/>
        <dbReference type="EC" id="2.3.2.13"/>
    </reaction>
</comment>
<evidence type="ECO:0000256" key="9">
    <source>
        <dbReference type="ARBA" id="ARBA00023139"/>
    </source>
</evidence>
<evidence type="ECO:0000256" key="15">
    <source>
        <dbReference type="ARBA" id="ARBA00040559"/>
    </source>
</evidence>
<comment type="function">
    <text evidence="19">Catalyzes the cross-linking of proteins and the conjugation of polyamines to proteins. Responsible for cross-linking epidermal proteins during formation of the stratum corneum. Involved in cell proliferation.</text>
</comment>
<evidence type="ECO:0000256" key="10">
    <source>
        <dbReference type="ARBA" id="ARBA00023249"/>
    </source>
</evidence>
<organism evidence="22">
    <name type="scientific">Cyprinus carpio</name>
    <name type="common">Common carp</name>
    <dbReference type="NCBI Taxonomy" id="7962"/>
    <lineage>
        <taxon>Eukaryota</taxon>
        <taxon>Metazoa</taxon>
        <taxon>Chordata</taxon>
        <taxon>Craniata</taxon>
        <taxon>Vertebrata</taxon>
        <taxon>Euteleostomi</taxon>
        <taxon>Actinopterygii</taxon>
        <taxon>Neopterygii</taxon>
        <taxon>Teleostei</taxon>
        <taxon>Ostariophysi</taxon>
        <taxon>Cypriniformes</taxon>
        <taxon>Cyprinidae</taxon>
        <taxon>Cyprininae</taxon>
        <taxon>Cyprinus</taxon>
    </lineage>
</organism>
<dbReference type="Pfam" id="PF00927">
    <property type="entry name" value="Transglut_C"/>
    <property type="match status" value="2"/>
</dbReference>
<dbReference type="GeneID" id="109052280"/>